<accession>A0AAE1FTY6</accession>
<proteinExistence type="predicted"/>
<protein>
    <submittedName>
        <fullName evidence="2">Uncharacterized protein</fullName>
    </submittedName>
</protein>
<organism evidence="2 3">
    <name type="scientific">Petrolisthes cinctipes</name>
    <name type="common">Flat porcelain crab</name>
    <dbReference type="NCBI Taxonomy" id="88211"/>
    <lineage>
        <taxon>Eukaryota</taxon>
        <taxon>Metazoa</taxon>
        <taxon>Ecdysozoa</taxon>
        <taxon>Arthropoda</taxon>
        <taxon>Crustacea</taxon>
        <taxon>Multicrustacea</taxon>
        <taxon>Malacostraca</taxon>
        <taxon>Eumalacostraca</taxon>
        <taxon>Eucarida</taxon>
        <taxon>Decapoda</taxon>
        <taxon>Pleocyemata</taxon>
        <taxon>Anomura</taxon>
        <taxon>Galatheoidea</taxon>
        <taxon>Porcellanidae</taxon>
        <taxon>Petrolisthes</taxon>
    </lineage>
</organism>
<keyword evidence="3" id="KW-1185">Reference proteome</keyword>
<gene>
    <name evidence="2" type="ORF">Pcinc_015891</name>
</gene>
<dbReference type="Proteomes" id="UP001286313">
    <property type="component" value="Unassembled WGS sequence"/>
</dbReference>
<feature type="region of interest" description="Disordered" evidence="1">
    <location>
        <begin position="230"/>
        <end position="268"/>
    </location>
</feature>
<evidence type="ECO:0000256" key="1">
    <source>
        <dbReference type="SAM" id="MobiDB-lite"/>
    </source>
</evidence>
<reference evidence="2" key="1">
    <citation type="submission" date="2023-10" db="EMBL/GenBank/DDBJ databases">
        <title>Genome assemblies of two species of porcelain crab, Petrolisthes cinctipes and Petrolisthes manimaculis (Anomura: Porcellanidae).</title>
        <authorList>
            <person name="Angst P."/>
        </authorList>
    </citation>
    <scope>NUCLEOTIDE SEQUENCE</scope>
    <source>
        <strain evidence="2">PB745_01</strain>
        <tissue evidence="2">Gill</tissue>
    </source>
</reference>
<evidence type="ECO:0000313" key="2">
    <source>
        <dbReference type="EMBL" id="KAK3879556.1"/>
    </source>
</evidence>
<feature type="compositionally biased region" description="Low complexity" evidence="1">
    <location>
        <begin position="230"/>
        <end position="243"/>
    </location>
</feature>
<dbReference type="EMBL" id="JAWQEG010001430">
    <property type="protein sequence ID" value="KAK3879556.1"/>
    <property type="molecule type" value="Genomic_DNA"/>
</dbReference>
<comment type="caution">
    <text evidence="2">The sequence shown here is derived from an EMBL/GenBank/DDBJ whole genome shotgun (WGS) entry which is preliminary data.</text>
</comment>
<dbReference type="AlphaFoldDB" id="A0AAE1FTY6"/>
<sequence>MQVNGVISGSGFIPENELIPVSNPFEMTATEASVTSRTLEYTSDTSSAPVLLQRIPCTIEASISDTALQQQVSCVAKSRKMYTEKFSAQIDGISTVAPSVKGVQKNMTGTSDADPLILIRRKISPHHLDSESSVLTFVEQKSPTPDKVLTKSSMSSSCTPNLELLVPVGSPAQDCSGSSNMSNTMSRKRPSSISLSQKMTAFIPDAKSPAHSTTGTPPCTTRDLYIPNTLTTQQQQRRTGGPRTWRRGRGRSRRTSSGNGRICGRLGNFLPSSAMSKSEVSIPQTAIPMPSHIVSTTSNNPAISMPNPVTSMPSPIISNSKLEGSFPNMPSVLSYASAISSSLTTVLEDCPPGYCGAPTVLPENTSTNTICSVSPIIPAQLVPSL</sequence>
<feature type="compositionally biased region" description="Basic residues" evidence="1">
    <location>
        <begin position="244"/>
        <end position="254"/>
    </location>
</feature>
<evidence type="ECO:0000313" key="3">
    <source>
        <dbReference type="Proteomes" id="UP001286313"/>
    </source>
</evidence>
<name>A0AAE1FTY6_PETCI</name>